<dbReference type="RefSeq" id="WP_379936582.1">
    <property type="nucleotide sequence ID" value="NZ_JBHTHY010000027.1"/>
</dbReference>
<feature type="transmembrane region" description="Helical" evidence="1">
    <location>
        <begin position="115"/>
        <end position="139"/>
    </location>
</feature>
<keyword evidence="1" id="KW-0472">Membrane</keyword>
<name>A0ABW3BA69_9FLAO</name>
<reference evidence="3" key="1">
    <citation type="journal article" date="2019" name="Int. J. Syst. Evol. Microbiol.">
        <title>The Global Catalogue of Microorganisms (GCM) 10K type strain sequencing project: providing services to taxonomists for standard genome sequencing and annotation.</title>
        <authorList>
            <consortium name="The Broad Institute Genomics Platform"/>
            <consortium name="The Broad Institute Genome Sequencing Center for Infectious Disease"/>
            <person name="Wu L."/>
            <person name="Ma J."/>
        </authorList>
    </citation>
    <scope>NUCLEOTIDE SEQUENCE [LARGE SCALE GENOMIC DNA]</scope>
    <source>
        <strain evidence="3">CCUG 61948</strain>
    </source>
</reference>
<protein>
    <submittedName>
        <fullName evidence="2">DUF3592 domain-containing protein</fullName>
    </submittedName>
</protein>
<keyword evidence="1" id="KW-0812">Transmembrane</keyword>
<sequence length="142" mass="16132">MSGKKMQIWIIFYSLLFALGSLLAYYAWTQFQKSRDLLNKGVQTTAKVVAYKTSRGKNGTLYAPIFEFKDRSQELVAFTSSINSSPPTYEIGENVKIVYNNRNTKNVKVVSFWGLYRISVILLMIASPLLVIGGSYLLYSYN</sequence>
<evidence type="ECO:0000313" key="2">
    <source>
        <dbReference type="EMBL" id="MFD0799594.1"/>
    </source>
</evidence>
<evidence type="ECO:0000256" key="1">
    <source>
        <dbReference type="SAM" id="Phobius"/>
    </source>
</evidence>
<proteinExistence type="predicted"/>
<gene>
    <name evidence="2" type="ORF">ACFQZJ_19140</name>
</gene>
<keyword evidence="1" id="KW-1133">Transmembrane helix</keyword>
<accession>A0ABW3BA69</accession>
<dbReference type="Proteomes" id="UP001597012">
    <property type="component" value="Unassembled WGS sequence"/>
</dbReference>
<keyword evidence="3" id="KW-1185">Reference proteome</keyword>
<comment type="caution">
    <text evidence="2">The sequence shown here is derived from an EMBL/GenBank/DDBJ whole genome shotgun (WGS) entry which is preliminary data.</text>
</comment>
<dbReference type="EMBL" id="JBHTHY010000027">
    <property type="protein sequence ID" value="MFD0799594.1"/>
    <property type="molecule type" value="Genomic_DNA"/>
</dbReference>
<organism evidence="2 3">
    <name type="scientific">Maribacter chungangensis</name>
    <dbReference type="NCBI Taxonomy" id="1069117"/>
    <lineage>
        <taxon>Bacteria</taxon>
        <taxon>Pseudomonadati</taxon>
        <taxon>Bacteroidota</taxon>
        <taxon>Flavobacteriia</taxon>
        <taxon>Flavobacteriales</taxon>
        <taxon>Flavobacteriaceae</taxon>
        <taxon>Maribacter</taxon>
    </lineage>
</organism>
<evidence type="ECO:0000313" key="3">
    <source>
        <dbReference type="Proteomes" id="UP001597012"/>
    </source>
</evidence>
<feature type="transmembrane region" description="Helical" evidence="1">
    <location>
        <begin position="6"/>
        <end position="28"/>
    </location>
</feature>